<feature type="binding site" evidence="3">
    <location>
        <position position="40"/>
    </location>
    <ligand>
        <name>FAD</name>
        <dbReference type="ChEBI" id="CHEBI:57692"/>
    </ligand>
</feature>
<feature type="domain" description="Amine oxidase" evidence="6">
    <location>
        <begin position="39"/>
        <end position="464"/>
    </location>
</feature>
<dbReference type="AlphaFoldDB" id="A0AAV8URW8"/>
<gene>
    <name evidence="7" type="ORF">NDN08_001793</name>
</gene>
<organism evidence="7 8">
    <name type="scientific">Rhodosorus marinus</name>
    <dbReference type="NCBI Taxonomy" id="101924"/>
    <lineage>
        <taxon>Eukaryota</taxon>
        <taxon>Rhodophyta</taxon>
        <taxon>Stylonematophyceae</taxon>
        <taxon>Stylonematales</taxon>
        <taxon>Stylonemataceae</taxon>
        <taxon>Rhodosorus</taxon>
    </lineage>
</organism>
<dbReference type="Proteomes" id="UP001157974">
    <property type="component" value="Unassembled WGS sequence"/>
</dbReference>
<dbReference type="Gene3D" id="3.90.660.10">
    <property type="match status" value="1"/>
</dbReference>
<evidence type="ECO:0000313" key="7">
    <source>
        <dbReference type="EMBL" id="KAJ8905286.1"/>
    </source>
</evidence>
<feature type="binding site" evidence="3">
    <location>
        <position position="241"/>
    </location>
    <ligand>
        <name>substrate</name>
    </ligand>
</feature>
<comment type="similarity">
    <text evidence="4">Belongs to the flavin monoamine oxidase family.</text>
</comment>
<dbReference type="SUPFAM" id="SSF51905">
    <property type="entry name" value="FAD/NAD(P)-binding domain"/>
    <property type="match status" value="1"/>
</dbReference>
<name>A0AAV8URW8_9RHOD</name>
<sequence>MGRSTESLSRWEDGEVEGEQSLDEPRSARPRIAIIGAGVSGLAAAEALEETGVFDITLIEARNRVGGRIQTERVGNGFYDLGGQDFLEEDGIDISLLQYCEDKGLSRVKKSVVAQLYNKYGPVRSDSKRAGQRWYQELHAEILRKQIAIQNFEEPDKPLDAVINEFLETSLLPSRERRMLAWFTKMMETQTLGEAKNVSSKYWDWAMIQSGLSEKSGLQNCFGDLVNCLAMRKKILMGVNVQAVTYTGDAGVKIVADDNMELYVDRCIVAVPVSVLAAGDLKFSPPLPDRKISAMNAIGTCTLNKVFLEFSERFWSEGDSHFAFIDGELIKGMASTSHRFYLFESLWESTRTSSLLAYSFGADAESQELLSDQELGDAVVNVLSNMFARERIKVVRVKASKWNSDTLARGSFPFVPVNGSPEDFNIMSDPVAKRIFFAGDGTTTLFPGSVRGAFASGKREAEKIVELYNG</sequence>
<keyword evidence="4" id="KW-0285">Flavoprotein</keyword>
<dbReference type="Gene3D" id="3.50.50.60">
    <property type="entry name" value="FAD/NAD(P)-binding domain"/>
    <property type="match status" value="1"/>
</dbReference>
<evidence type="ECO:0000256" key="2">
    <source>
        <dbReference type="ARBA" id="ARBA00023002"/>
    </source>
</evidence>
<reference evidence="7 8" key="1">
    <citation type="journal article" date="2023" name="Nat. Commun.">
        <title>Origin of minicircular mitochondrial genomes in red algae.</title>
        <authorList>
            <person name="Lee Y."/>
            <person name="Cho C.H."/>
            <person name="Lee Y.M."/>
            <person name="Park S.I."/>
            <person name="Yang J.H."/>
            <person name="West J.A."/>
            <person name="Bhattacharya D."/>
            <person name="Yoon H.S."/>
        </authorList>
    </citation>
    <scope>NUCLEOTIDE SEQUENCE [LARGE SCALE GENOMIC DNA]</scope>
    <source>
        <strain evidence="7 8">CCMP1338</strain>
        <tissue evidence="7">Whole cell</tissue>
    </source>
</reference>
<evidence type="ECO:0000313" key="8">
    <source>
        <dbReference type="Proteomes" id="UP001157974"/>
    </source>
</evidence>
<evidence type="ECO:0000259" key="6">
    <source>
        <dbReference type="Pfam" id="PF01593"/>
    </source>
</evidence>
<evidence type="ECO:0000256" key="3">
    <source>
        <dbReference type="PIRSR" id="PIRSR601613-1"/>
    </source>
</evidence>
<protein>
    <recommendedName>
        <fullName evidence="4">Amine oxidase</fullName>
        <ecNumber evidence="4">1.4.3.-</ecNumber>
    </recommendedName>
</protein>
<proteinExistence type="inferred from homology"/>
<dbReference type="InterPro" id="IPR036188">
    <property type="entry name" value="FAD/NAD-bd_sf"/>
</dbReference>
<keyword evidence="2 4" id="KW-0560">Oxidoreductase</keyword>
<feature type="binding site" evidence="3">
    <location>
        <begin position="60"/>
        <end position="61"/>
    </location>
    <ligand>
        <name>FAD</name>
        <dbReference type="ChEBI" id="CHEBI:57692"/>
    </ligand>
</feature>
<dbReference type="Pfam" id="PF01593">
    <property type="entry name" value="Amino_oxidase"/>
    <property type="match status" value="1"/>
</dbReference>
<accession>A0AAV8URW8</accession>
<dbReference type="PANTHER" id="PTHR10742">
    <property type="entry name" value="FLAVIN MONOAMINE OXIDASE"/>
    <property type="match status" value="1"/>
</dbReference>
<dbReference type="InterPro" id="IPR001613">
    <property type="entry name" value="Flavin_amine_oxidase"/>
</dbReference>
<dbReference type="InterPro" id="IPR050281">
    <property type="entry name" value="Flavin_monoamine_oxidase"/>
</dbReference>
<keyword evidence="4" id="KW-0274">FAD</keyword>
<comment type="caution">
    <text evidence="7">The sequence shown here is derived from an EMBL/GenBank/DDBJ whole genome shotgun (WGS) entry which is preliminary data.</text>
</comment>
<dbReference type="GO" id="GO:0016491">
    <property type="term" value="F:oxidoreductase activity"/>
    <property type="evidence" value="ECO:0007669"/>
    <property type="project" value="UniProtKB-KW"/>
</dbReference>
<dbReference type="EMBL" id="JAMWBK010000005">
    <property type="protein sequence ID" value="KAJ8905286.1"/>
    <property type="molecule type" value="Genomic_DNA"/>
</dbReference>
<evidence type="ECO:0000256" key="5">
    <source>
        <dbReference type="SAM" id="MobiDB-lite"/>
    </source>
</evidence>
<comment type="cofactor">
    <cofactor evidence="1 4">
        <name>FAD</name>
        <dbReference type="ChEBI" id="CHEBI:57692"/>
    </cofactor>
</comment>
<dbReference type="EC" id="1.4.3.-" evidence="4"/>
<dbReference type="InterPro" id="IPR002937">
    <property type="entry name" value="Amino_oxidase"/>
</dbReference>
<keyword evidence="8" id="KW-1185">Reference proteome</keyword>
<evidence type="ECO:0000256" key="4">
    <source>
        <dbReference type="RuleBase" id="RU362067"/>
    </source>
</evidence>
<feature type="binding site" evidence="3">
    <location>
        <position position="358"/>
    </location>
    <ligand>
        <name>substrate</name>
    </ligand>
</feature>
<dbReference type="SUPFAM" id="SSF54373">
    <property type="entry name" value="FAD-linked reductases, C-terminal domain"/>
    <property type="match status" value="1"/>
</dbReference>
<feature type="region of interest" description="Disordered" evidence="5">
    <location>
        <begin position="1"/>
        <end position="25"/>
    </location>
</feature>
<dbReference type="PRINTS" id="PR00757">
    <property type="entry name" value="AMINEOXDASEF"/>
</dbReference>
<dbReference type="PANTHER" id="PTHR10742:SF410">
    <property type="entry name" value="LYSINE-SPECIFIC HISTONE DEMETHYLASE 2"/>
    <property type="match status" value="1"/>
</dbReference>
<evidence type="ECO:0000256" key="1">
    <source>
        <dbReference type="ARBA" id="ARBA00001974"/>
    </source>
</evidence>